<name>A0A1H0ISB0_9BACT</name>
<dbReference type="Gene3D" id="3.30.450.40">
    <property type="match status" value="1"/>
</dbReference>
<sequence length="257" mass="28923">MSKTFVSVEKALDILTTFDFEHPEISAQEISDRLSIPLSSVYKYLEILSRKGFLSKSPDSKKYILGLTIFQMLNVCIVGKKLIDIALSEMELLREETGETIYLTVPKGWEVMCLEKVDSKRLIKLSINRGETKPIYAGADGKVVLAYQDQSFIEEFCEVVTFQKFTENTPVDCDQLLEQIETIREHGFAYSDSELDEGAIAVAAPIFDHKKKLAAVLAIAGPKDRGSDAKVSRWAELVMEKSQKISRNLGFRGRKIT</sequence>
<dbReference type="AlphaFoldDB" id="A0A1H0ISB0"/>
<dbReference type="InterPro" id="IPR014757">
    <property type="entry name" value="Tscrpt_reg_IclR_C"/>
</dbReference>
<dbReference type="Pfam" id="PF09339">
    <property type="entry name" value="HTH_IclR"/>
    <property type="match status" value="1"/>
</dbReference>
<gene>
    <name evidence="6" type="ORF">SAMN05660330_00001</name>
</gene>
<dbReference type="Proteomes" id="UP000199073">
    <property type="component" value="Unassembled WGS sequence"/>
</dbReference>
<accession>A0A1H0ISB0</accession>
<dbReference type="SUPFAM" id="SSF55781">
    <property type="entry name" value="GAF domain-like"/>
    <property type="match status" value="1"/>
</dbReference>
<dbReference type="EMBL" id="FNJI01000001">
    <property type="protein sequence ID" value="SDO34232.1"/>
    <property type="molecule type" value="Genomic_DNA"/>
</dbReference>
<reference evidence="6 7" key="1">
    <citation type="submission" date="2016-10" db="EMBL/GenBank/DDBJ databases">
        <authorList>
            <person name="de Groot N.N."/>
        </authorList>
    </citation>
    <scope>NUCLEOTIDE SEQUENCE [LARGE SCALE GENOMIC DNA]</scope>
    <source>
        <strain evidence="6 7">DSM 12130</strain>
    </source>
</reference>
<organism evidence="6 7">
    <name type="scientific">Desulforhopalus singaporensis</name>
    <dbReference type="NCBI Taxonomy" id="91360"/>
    <lineage>
        <taxon>Bacteria</taxon>
        <taxon>Pseudomonadati</taxon>
        <taxon>Thermodesulfobacteriota</taxon>
        <taxon>Desulfobulbia</taxon>
        <taxon>Desulfobulbales</taxon>
        <taxon>Desulfocapsaceae</taxon>
        <taxon>Desulforhopalus</taxon>
    </lineage>
</organism>
<evidence type="ECO:0000256" key="1">
    <source>
        <dbReference type="ARBA" id="ARBA00023015"/>
    </source>
</evidence>
<dbReference type="InterPro" id="IPR005471">
    <property type="entry name" value="Tscrpt_reg_IclR_N"/>
</dbReference>
<dbReference type="GO" id="GO:0045892">
    <property type="term" value="P:negative regulation of DNA-templated transcription"/>
    <property type="evidence" value="ECO:0007669"/>
    <property type="project" value="TreeGrafter"/>
</dbReference>
<dbReference type="SUPFAM" id="SSF46785">
    <property type="entry name" value="Winged helix' DNA-binding domain"/>
    <property type="match status" value="1"/>
</dbReference>
<evidence type="ECO:0000259" key="5">
    <source>
        <dbReference type="PROSITE" id="PS51078"/>
    </source>
</evidence>
<keyword evidence="3" id="KW-0804">Transcription</keyword>
<evidence type="ECO:0000313" key="6">
    <source>
        <dbReference type="EMBL" id="SDO34232.1"/>
    </source>
</evidence>
<dbReference type="Pfam" id="PF01614">
    <property type="entry name" value="IclR_C"/>
    <property type="match status" value="1"/>
</dbReference>
<dbReference type="InterPro" id="IPR036390">
    <property type="entry name" value="WH_DNA-bd_sf"/>
</dbReference>
<dbReference type="PROSITE" id="PS51077">
    <property type="entry name" value="HTH_ICLR"/>
    <property type="match status" value="1"/>
</dbReference>
<protein>
    <submittedName>
        <fullName evidence="6">Transcriptional regulator, IclR family</fullName>
    </submittedName>
</protein>
<dbReference type="STRING" id="91360.SAMN05660330_00001"/>
<evidence type="ECO:0000256" key="2">
    <source>
        <dbReference type="ARBA" id="ARBA00023125"/>
    </source>
</evidence>
<dbReference type="SMART" id="SM00346">
    <property type="entry name" value="HTH_ICLR"/>
    <property type="match status" value="1"/>
</dbReference>
<feature type="domain" description="IclR-ED" evidence="5">
    <location>
        <begin position="61"/>
        <end position="251"/>
    </location>
</feature>
<dbReference type="OrthoDB" id="5416964at2"/>
<dbReference type="RefSeq" id="WP_092218546.1">
    <property type="nucleotide sequence ID" value="NZ_FNJI01000001.1"/>
</dbReference>
<dbReference type="PANTHER" id="PTHR30136:SF24">
    <property type="entry name" value="HTH-TYPE TRANSCRIPTIONAL REPRESSOR ALLR"/>
    <property type="match status" value="1"/>
</dbReference>
<evidence type="ECO:0000259" key="4">
    <source>
        <dbReference type="PROSITE" id="PS51077"/>
    </source>
</evidence>
<dbReference type="GO" id="GO:0003700">
    <property type="term" value="F:DNA-binding transcription factor activity"/>
    <property type="evidence" value="ECO:0007669"/>
    <property type="project" value="TreeGrafter"/>
</dbReference>
<dbReference type="PROSITE" id="PS51078">
    <property type="entry name" value="ICLR_ED"/>
    <property type="match status" value="1"/>
</dbReference>
<keyword evidence="1" id="KW-0805">Transcription regulation</keyword>
<evidence type="ECO:0000256" key="3">
    <source>
        <dbReference type="ARBA" id="ARBA00023163"/>
    </source>
</evidence>
<dbReference type="PANTHER" id="PTHR30136">
    <property type="entry name" value="HELIX-TURN-HELIX TRANSCRIPTIONAL REGULATOR, ICLR FAMILY"/>
    <property type="match status" value="1"/>
</dbReference>
<dbReference type="GO" id="GO:0003677">
    <property type="term" value="F:DNA binding"/>
    <property type="evidence" value="ECO:0007669"/>
    <property type="project" value="UniProtKB-KW"/>
</dbReference>
<feature type="domain" description="HTH iclR-type" evidence="4">
    <location>
        <begin position="5"/>
        <end position="67"/>
    </location>
</feature>
<dbReference type="InterPro" id="IPR029016">
    <property type="entry name" value="GAF-like_dom_sf"/>
</dbReference>
<keyword evidence="2" id="KW-0238">DNA-binding</keyword>
<proteinExistence type="predicted"/>
<dbReference type="InterPro" id="IPR036388">
    <property type="entry name" value="WH-like_DNA-bd_sf"/>
</dbReference>
<keyword evidence="7" id="KW-1185">Reference proteome</keyword>
<dbReference type="Gene3D" id="1.10.10.10">
    <property type="entry name" value="Winged helix-like DNA-binding domain superfamily/Winged helix DNA-binding domain"/>
    <property type="match status" value="1"/>
</dbReference>
<dbReference type="InterPro" id="IPR050707">
    <property type="entry name" value="HTH_MetabolicPath_Reg"/>
</dbReference>
<evidence type="ECO:0000313" key="7">
    <source>
        <dbReference type="Proteomes" id="UP000199073"/>
    </source>
</evidence>